<dbReference type="InterPro" id="IPR014710">
    <property type="entry name" value="RmlC-like_jellyroll"/>
</dbReference>
<proteinExistence type="predicted"/>
<dbReference type="GeneID" id="7400311"/>
<dbReference type="RefSeq" id="WP_015910213.1">
    <property type="nucleotide sequence ID" value="NC_012029.1"/>
</dbReference>
<sequence>MTSNETGAGNGIFRRTVLKAGTATLGALGLGMITPVTASGQESTHSSETEEVDSPVGFGVEVLAGHANFPDEVAAEFRTTYDEGDSEAIVSNLPSDASSVIVAKVTWEPEGTSGWHTHPGPVIVSVAEGELQLINERDCVERTYGAGEAFIDPGQGNIHVASNPSTTDTAVAYATFLGVPDGEPATVWVAPADC</sequence>
<feature type="domain" description="Cupin type-2" evidence="1">
    <location>
        <begin position="105"/>
        <end position="170"/>
    </location>
</feature>
<dbReference type="SUPFAM" id="SSF51182">
    <property type="entry name" value="RmlC-like cupins"/>
    <property type="match status" value="1"/>
</dbReference>
<name>B9LNY3_HALLT</name>
<keyword evidence="3" id="KW-1185">Reference proteome</keyword>
<dbReference type="PROSITE" id="PS51318">
    <property type="entry name" value="TAT"/>
    <property type="match status" value="1"/>
</dbReference>
<dbReference type="AlphaFoldDB" id="B9LNY3"/>
<dbReference type="EMBL" id="CP001365">
    <property type="protein sequence ID" value="ACM57071.1"/>
    <property type="molecule type" value="Genomic_DNA"/>
</dbReference>
<dbReference type="InterPro" id="IPR013096">
    <property type="entry name" value="Cupin_2"/>
</dbReference>
<reference evidence="2 3" key="1">
    <citation type="journal article" date="2016" name="Stand. Genomic Sci.">
        <title>Complete genome sequence of the Antarctic Halorubrum lacusprofundi type strain ACAM 34.</title>
        <authorList>
            <person name="Anderson I.J."/>
            <person name="DasSarma P."/>
            <person name="Lucas S."/>
            <person name="Copeland A."/>
            <person name="Lapidus A."/>
            <person name="Del Rio T.G."/>
            <person name="Tice H."/>
            <person name="Dalin E."/>
            <person name="Bruce D.C."/>
            <person name="Goodwin L."/>
            <person name="Pitluck S."/>
            <person name="Sims D."/>
            <person name="Brettin T.S."/>
            <person name="Detter J.C."/>
            <person name="Han C.S."/>
            <person name="Larimer F."/>
            <person name="Hauser L."/>
            <person name="Land M."/>
            <person name="Ivanova N."/>
            <person name="Richardson P."/>
            <person name="Cavicchioli R."/>
            <person name="DasSarma S."/>
            <person name="Woese C.R."/>
            <person name="Kyrpides N.C."/>
        </authorList>
    </citation>
    <scope>NUCLEOTIDE SEQUENCE [LARGE SCALE GENOMIC DNA]</scope>
    <source>
        <strain evidence="3">ATCC 49239 / DSM 5036 / JCM 8891 / ACAM 34</strain>
    </source>
</reference>
<dbReference type="HOGENOM" id="CLU_1507426_0_0_2"/>
<accession>B9LNY3</accession>
<evidence type="ECO:0000259" key="1">
    <source>
        <dbReference type="Pfam" id="PF07883"/>
    </source>
</evidence>
<dbReference type="InterPro" id="IPR011051">
    <property type="entry name" value="RmlC_Cupin_sf"/>
</dbReference>
<dbReference type="Proteomes" id="UP000000740">
    <property type="component" value="Chromosome 1"/>
</dbReference>
<organism evidence="2 3">
    <name type="scientific">Halorubrum lacusprofundi (strain ATCC 49239 / DSM 5036 / JCM 8891 / ACAM 34)</name>
    <dbReference type="NCBI Taxonomy" id="416348"/>
    <lineage>
        <taxon>Archaea</taxon>
        <taxon>Methanobacteriati</taxon>
        <taxon>Methanobacteriota</taxon>
        <taxon>Stenosarchaea group</taxon>
        <taxon>Halobacteria</taxon>
        <taxon>Halobacteriales</taxon>
        <taxon>Haloferacaceae</taxon>
        <taxon>Halorubrum</taxon>
    </lineage>
</organism>
<gene>
    <name evidence="2" type="ordered locus">Hlac_1483</name>
</gene>
<protein>
    <submittedName>
        <fullName evidence="2">Cupin 2 conserved barrel domain protein</fullName>
    </submittedName>
</protein>
<dbReference type="Pfam" id="PF07883">
    <property type="entry name" value="Cupin_2"/>
    <property type="match status" value="1"/>
</dbReference>
<dbReference type="eggNOG" id="arCOG02999">
    <property type="taxonomic scope" value="Archaea"/>
</dbReference>
<dbReference type="Gene3D" id="2.60.120.10">
    <property type="entry name" value="Jelly Rolls"/>
    <property type="match status" value="1"/>
</dbReference>
<evidence type="ECO:0000313" key="2">
    <source>
        <dbReference type="EMBL" id="ACM57071.1"/>
    </source>
</evidence>
<dbReference type="InterPro" id="IPR006311">
    <property type="entry name" value="TAT_signal"/>
</dbReference>
<dbReference type="KEGG" id="hla:Hlac_1483"/>
<evidence type="ECO:0000313" key="3">
    <source>
        <dbReference type="Proteomes" id="UP000000740"/>
    </source>
</evidence>